<dbReference type="EMBL" id="JACHNH010000001">
    <property type="protein sequence ID" value="MBB4761834.1"/>
    <property type="molecule type" value="Genomic_DNA"/>
</dbReference>
<keyword evidence="3" id="KW-1185">Reference proteome</keyword>
<dbReference type="InterPro" id="IPR036736">
    <property type="entry name" value="ACP-like_sf"/>
</dbReference>
<protein>
    <recommendedName>
        <fullName evidence="1">Carrier domain-containing protein</fullName>
    </recommendedName>
</protein>
<feature type="domain" description="Carrier" evidence="1">
    <location>
        <begin position="15"/>
        <end position="72"/>
    </location>
</feature>
<gene>
    <name evidence="2" type="ORF">BJ971_002390</name>
</gene>
<reference evidence="2 3" key="1">
    <citation type="submission" date="2020-08" db="EMBL/GenBank/DDBJ databases">
        <title>Sequencing the genomes of 1000 actinobacteria strains.</title>
        <authorList>
            <person name="Klenk H.-P."/>
        </authorList>
    </citation>
    <scope>NUCLEOTIDE SEQUENCE [LARGE SCALE GENOMIC DNA]</scope>
    <source>
        <strain evidence="2 3">DSM 43149</strain>
    </source>
</reference>
<dbReference type="Gene3D" id="1.10.1200.10">
    <property type="entry name" value="ACP-like"/>
    <property type="match status" value="1"/>
</dbReference>
<sequence>MSKLDEIERWAVGSCRDLGLDPGDGGDDFFVIGGTSIGVLRLVAGAEQRYGAGVLSPDDVYKHRVLREIATVVHRNGGAAG</sequence>
<dbReference type="Proteomes" id="UP000578112">
    <property type="component" value="Unassembled WGS sequence"/>
</dbReference>
<name>A0A7W7HW63_9ACTN</name>
<evidence type="ECO:0000259" key="1">
    <source>
        <dbReference type="Pfam" id="PF00550"/>
    </source>
</evidence>
<accession>A0A7W7HW63</accession>
<evidence type="ECO:0000313" key="2">
    <source>
        <dbReference type="EMBL" id="MBB4761834.1"/>
    </source>
</evidence>
<dbReference type="InterPro" id="IPR009081">
    <property type="entry name" value="PP-bd_ACP"/>
</dbReference>
<dbReference type="Pfam" id="PF00550">
    <property type="entry name" value="PP-binding"/>
    <property type="match status" value="1"/>
</dbReference>
<comment type="caution">
    <text evidence="2">The sequence shown here is derived from an EMBL/GenBank/DDBJ whole genome shotgun (WGS) entry which is preliminary data.</text>
</comment>
<proteinExistence type="predicted"/>
<dbReference type="RefSeq" id="WP_184992503.1">
    <property type="nucleotide sequence ID" value="NZ_BOMK01000001.1"/>
</dbReference>
<evidence type="ECO:0000313" key="3">
    <source>
        <dbReference type="Proteomes" id="UP000578112"/>
    </source>
</evidence>
<dbReference type="SUPFAM" id="SSF47336">
    <property type="entry name" value="ACP-like"/>
    <property type="match status" value="1"/>
</dbReference>
<dbReference type="AlphaFoldDB" id="A0A7W7HW63"/>
<organism evidence="2 3">
    <name type="scientific">Actinoplanes digitatis</name>
    <dbReference type="NCBI Taxonomy" id="1868"/>
    <lineage>
        <taxon>Bacteria</taxon>
        <taxon>Bacillati</taxon>
        <taxon>Actinomycetota</taxon>
        <taxon>Actinomycetes</taxon>
        <taxon>Micromonosporales</taxon>
        <taxon>Micromonosporaceae</taxon>
        <taxon>Actinoplanes</taxon>
    </lineage>
</organism>